<evidence type="ECO:0000256" key="3">
    <source>
        <dbReference type="ARBA" id="ARBA00022741"/>
    </source>
</evidence>
<dbReference type="PROSITE" id="PS00211">
    <property type="entry name" value="ABC_TRANSPORTER_1"/>
    <property type="match status" value="1"/>
</dbReference>
<dbReference type="PANTHER" id="PTHR24220:SF659">
    <property type="entry name" value="TRANSPORTER, PUTATIVE-RELATED"/>
    <property type="match status" value="1"/>
</dbReference>
<dbReference type="PANTHER" id="PTHR24220">
    <property type="entry name" value="IMPORT ATP-BINDING PROTEIN"/>
    <property type="match status" value="1"/>
</dbReference>
<dbReference type="InterPro" id="IPR003593">
    <property type="entry name" value="AAA+_ATPase"/>
</dbReference>
<dbReference type="InterPro" id="IPR027417">
    <property type="entry name" value="P-loop_NTPase"/>
</dbReference>
<dbReference type="AlphaFoldDB" id="Q9KF86"/>
<keyword evidence="2" id="KW-0813">Transport</keyword>
<dbReference type="GO" id="GO:0005524">
    <property type="term" value="F:ATP binding"/>
    <property type="evidence" value="ECO:0007669"/>
    <property type="project" value="UniProtKB-KW"/>
</dbReference>
<dbReference type="KEGG" id="bha:BH0599"/>
<dbReference type="PROSITE" id="PS50893">
    <property type="entry name" value="ABC_TRANSPORTER_2"/>
    <property type="match status" value="1"/>
</dbReference>
<dbReference type="Gene3D" id="3.40.50.300">
    <property type="entry name" value="P-loop containing nucleotide triphosphate hydrolases"/>
    <property type="match status" value="1"/>
</dbReference>
<dbReference type="GO" id="GO:0005886">
    <property type="term" value="C:plasma membrane"/>
    <property type="evidence" value="ECO:0007669"/>
    <property type="project" value="UniProtKB-ARBA"/>
</dbReference>
<dbReference type="eggNOG" id="COG1136">
    <property type="taxonomic scope" value="Bacteria"/>
</dbReference>
<evidence type="ECO:0000259" key="5">
    <source>
        <dbReference type="PROSITE" id="PS50893"/>
    </source>
</evidence>
<keyword evidence="7" id="KW-1185">Reference proteome</keyword>
<sequence length="227" mass="24968">MIQLKNVSVTYQALHETLTILQDITLTVASGEWLSIVGPSGSGKTTLLKLIAGALQPVSGTVTINERSITDLAHTDRQAFIRTQVASVYQQFRLLPQFNVLENVMLPLVPYESRKTIRPRATELIDQVGLSHRMTHYPHQLSGGEQQRVSFARALLTEPAILLCDEPTGNLDQANRDNILDLLSQLHAQGQTIVLATHDDVVARRGDRTISIDNGTIHKGELGHASL</sequence>
<dbReference type="GO" id="GO:0016887">
    <property type="term" value="F:ATP hydrolysis activity"/>
    <property type="evidence" value="ECO:0007669"/>
    <property type="project" value="InterPro"/>
</dbReference>
<dbReference type="CDD" id="cd03255">
    <property type="entry name" value="ABC_MJ0796_LolCDE_FtsE"/>
    <property type="match status" value="1"/>
</dbReference>
<dbReference type="InterPro" id="IPR015854">
    <property type="entry name" value="ABC_transpr_LolD-like"/>
</dbReference>
<dbReference type="InterPro" id="IPR017911">
    <property type="entry name" value="MacB-like_ATP-bd"/>
</dbReference>
<reference evidence="6 7" key="1">
    <citation type="journal article" date="2000" name="Nucleic Acids Res.">
        <title>Complete genome sequence of the alkaliphilic bacterium Bacillus halodurans and genomic sequence comparison with Bacillus subtilis.</title>
        <authorList>
            <person name="Takami H."/>
            <person name="Nakasone K."/>
            <person name="Takaki Y."/>
            <person name="Maeno G."/>
            <person name="Sasaki R."/>
            <person name="Masui N."/>
            <person name="Fuji F."/>
            <person name="Hirama C."/>
            <person name="Nakamura Y."/>
            <person name="Ogasawara N."/>
            <person name="Kuhara S."/>
            <person name="Horikoshi K."/>
        </authorList>
    </citation>
    <scope>NUCLEOTIDE SEQUENCE [LARGE SCALE GENOMIC DNA]</scope>
    <source>
        <strain evidence="7">ATCC BAA-125 / DSM 18197 / FERM 7344 / JCM 9153 / C-125</strain>
    </source>
</reference>
<dbReference type="Pfam" id="PF00005">
    <property type="entry name" value="ABC_tran"/>
    <property type="match status" value="1"/>
</dbReference>
<organism evidence="6 7">
    <name type="scientific">Halalkalibacterium halodurans (strain ATCC BAA-125 / DSM 18197 / FERM 7344 / JCM 9153 / C-125)</name>
    <name type="common">Bacillus halodurans</name>
    <dbReference type="NCBI Taxonomy" id="272558"/>
    <lineage>
        <taxon>Bacteria</taxon>
        <taxon>Bacillati</taxon>
        <taxon>Bacillota</taxon>
        <taxon>Bacilli</taxon>
        <taxon>Bacillales</taxon>
        <taxon>Bacillaceae</taxon>
        <taxon>Halalkalibacterium (ex Joshi et al. 2022)</taxon>
    </lineage>
</organism>
<dbReference type="FunFam" id="3.40.50.300:FF:000056">
    <property type="entry name" value="Cell division ATP-binding protein FtsE"/>
    <property type="match status" value="1"/>
</dbReference>
<dbReference type="STRING" id="272558.gene:10726468"/>
<protein>
    <submittedName>
        <fullName evidence="6">ABC transporter (ATP-binding protein)</fullName>
    </submittedName>
</protein>
<dbReference type="PIR" id="G83724">
    <property type="entry name" value="G83724"/>
</dbReference>
<keyword evidence="3" id="KW-0547">Nucleotide-binding</keyword>
<dbReference type="Proteomes" id="UP000001258">
    <property type="component" value="Chromosome"/>
</dbReference>
<dbReference type="InterPro" id="IPR017871">
    <property type="entry name" value="ABC_transporter-like_CS"/>
</dbReference>
<evidence type="ECO:0000256" key="2">
    <source>
        <dbReference type="ARBA" id="ARBA00022448"/>
    </source>
</evidence>
<evidence type="ECO:0000256" key="1">
    <source>
        <dbReference type="ARBA" id="ARBA00005417"/>
    </source>
</evidence>
<dbReference type="OrthoDB" id="9791546at2"/>
<evidence type="ECO:0000313" key="6">
    <source>
        <dbReference type="EMBL" id="BAB04318.1"/>
    </source>
</evidence>
<name>Q9KF86_HALH5</name>
<dbReference type="SMART" id="SM00382">
    <property type="entry name" value="AAA"/>
    <property type="match status" value="1"/>
</dbReference>
<accession>Q9KF86</accession>
<dbReference type="HOGENOM" id="CLU_000604_1_22_9"/>
<proteinExistence type="inferred from homology"/>
<evidence type="ECO:0000256" key="4">
    <source>
        <dbReference type="ARBA" id="ARBA00022840"/>
    </source>
</evidence>
<keyword evidence="4 6" id="KW-0067">ATP-binding</keyword>
<dbReference type="InterPro" id="IPR003439">
    <property type="entry name" value="ABC_transporter-like_ATP-bd"/>
</dbReference>
<dbReference type="GO" id="GO:0022857">
    <property type="term" value="F:transmembrane transporter activity"/>
    <property type="evidence" value="ECO:0007669"/>
    <property type="project" value="TreeGrafter"/>
</dbReference>
<evidence type="ECO:0000313" key="7">
    <source>
        <dbReference type="Proteomes" id="UP000001258"/>
    </source>
</evidence>
<dbReference type="SUPFAM" id="SSF52540">
    <property type="entry name" value="P-loop containing nucleoside triphosphate hydrolases"/>
    <property type="match status" value="1"/>
</dbReference>
<feature type="domain" description="ABC transporter" evidence="5">
    <location>
        <begin position="2"/>
        <end position="227"/>
    </location>
</feature>
<gene>
    <name evidence="6" type="ordered locus">BH0599</name>
</gene>
<dbReference type="EMBL" id="BA000004">
    <property type="protein sequence ID" value="BAB04318.1"/>
    <property type="molecule type" value="Genomic_DNA"/>
</dbReference>
<comment type="similarity">
    <text evidence="1">Belongs to the ABC transporter superfamily.</text>
</comment>